<dbReference type="Proteomes" id="UP000436522">
    <property type="component" value="Unassembled WGS sequence"/>
</dbReference>
<dbReference type="EMBL" id="BLIV01000002">
    <property type="protein sequence ID" value="GFE49353.1"/>
    <property type="molecule type" value="Genomic_DNA"/>
</dbReference>
<comment type="subcellular location">
    <subcellularLocation>
        <location evidence="6">Cytoplasm</location>
    </subcellularLocation>
</comment>
<evidence type="ECO:0000256" key="4">
    <source>
        <dbReference type="ARBA" id="ARBA00022679"/>
    </source>
</evidence>
<dbReference type="InterPro" id="IPR003682">
    <property type="entry name" value="rRNA_ssu_MeTfrase_G"/>
</dbReference>
<feature type="binding site" evidence="6">
    <location>
        <position position="132"/>
    </location>
    <ligand>
        <name>S-adenosyl-L-methionine</name>
        <dbReference type="ChEBI" id="CHEBI:59789"/>
    </ligand>
</feature>
<name>A0A640VM93_9RHOB</name>
<evidence type="ECO:0000256" key="3">
    <source>
        <dbReference type="ARBA" id="ARBA00022603"/>
    </source>
</evidence>
<dbReference type="GO" id="GO:0070043">
    <property type="term" value="F:rRNA (guanine-N7-)-methyltransferase activity"/>
    <property type="evidence" value="ECO:0007669"/>
    <property type="project" value="UniProtKB-UniRule"/>
</dbReference>
<dbReference type="Gene3D" id="3.40.50.150">
    <property type="entry name" value="Vaccinia Virus protein VP39"/>
    <property type="match status" value="1"/>
</dbReference>
<evidence type="ECO:0000256" key="5">
    <source>
        <dbReference type="ARBA" id="ARBA00022691"/>
    </source>
</evidence>
<keyword evidence="4 6" id="KW-0808">Transferase</keyword>
<dbReference type="PIRSF" id="PIRSF003078">
    <property type="entry name" value="GidB"/>
    <property type="match status" value="1"/>
</dbReference>
<dbReference type="GO" id="GO:0005829">
    <property type="term" value="C:cytosol"/>
    <property type="evidence" value="ECO:0007669"/>
    <property type="project" value="TreeGrafter"/>
</dbReference>
<keyword evidence="5 6" id="KW-0949">S-adenosyl-L-methionine</keyword>
<dbReference type="PANTHER" id="PTHR31760">
    <property type="entry name" value="S-ADENOSYL-L-METHIONINE-DEPENDENT METHYLTRANSFERASES SUPERFAMILY PROTEIN"/>
    <property type="match status" value="1"/>
</dbReference>
<comment type="caution">
    <text evidence="6">Lacks conserved residue(s) required for the propagation of feature annotation.</text>
</comment>
<dbReference type="AlphaFoldDB" id="A0A640VM93"/>
<evidence type="ECO:0000256" key="1">
    <source>
        <dbReference type="ARBA" id="ARBA00022490"/>
    </source>
</evidence>
<comment type="function">
    <text evidence="6">Specifically methylates the N7 position of guanine in position 527 of 16S rRNA.</text>
</comment>
<feature type="binding site" evidence="6">
    <location>
        <position position="64"/>
    </location>
    <ligand>
        <name>S-adenosyl-L-methionine</name>
        <dbReference type="ChEBI" id="CHEBI:59789"/>
    </ligand>
</feature>
<organism evidence="7 8">
    <name type="scientific">Roseobacter cerasinus</name>
    <dbReference type="NCBI Taxonomy" id="2602289"/>
    <lineage>
        <taxon>Bacteria</taxon>
        <taxon>Pseudomonadati</taxon>
        <taxon>Pseudomonadota</taxon>
        <taxon>Alphaproteobacteria</taxon>
        <taxon>Rhodobacterales</taxon>
        <taxon>Roseobacteraceae</taxon>
        <taxon>Roseobacter</taxon>
    </lineage>
</organism>
<dbReference type="SUPFAM" id="SSF53335">
    <property type="entry name" value="S-adenosyl-L-methionine-dependent methyltransferases"/>
    <property type="match status" value="1"/>
</dbReference>
<evidence type="ECO:0000256" key="2">
    <source>
        <dbReference type="ARBA" id="ARBA00022552"/>
    </source>
</evidence>
<comment type="catalytic activity">
    <reaction evidence="6">
        <text>guanosine(527) in 16S rRNA + S-adenosyl-L-methionine = N(7)-methylguanosine(527) in 16S rRNA + S-adenosyl-L-homocysteine</text>
        <dbReference type="Rhea" id="RHEA:42732"/>
        <dbReference type="Rhea" id="RHEA-COMP:10209"/>
        <dbReference type="Rhea" id="RHEA-COMP:10210"/>
        <dbReference type="ChEBI" id="CHEBI:57856"/>
        <dbReference type="ChEBI" id="CHEBI:59789"/>
        <dbReference type="ChEBI" id="CHEBI:74269"/>
        <dbReference type="ChEBI" id="CHEBI:74480"/>
        <dbReference type="EC" id="2.1.1.170"/>
    </reaction>
</comment>
<keyword evidence="8" id="KW-1185">Reference proteome</keyword>
<comment type="similarity">
    <text evidence="6">Belongs to the methyltransferase superfamily. RNA methyltransferase RsmG family.</text>
</comment>
<proteinExistence type="inferred from homology"/>
<dbReference type="InterPro" id="IPR029063">
    <property type="entry name" value="SAM-dependent_MTases_sf"/>
</dbReference>
<dbReference type="HAMAP" id="MF_00074">
    <property type="entry name" value="16SrRNA_methyltr_G"/>
    <property type="match status" value="1"/>
</dbReference>
<dbReference type="NCBIfam" id="TIGR00138">
    <property type="entry name" value="rsmG_gidB"/>
    <property type="match status" value="1"/>
</dbReference>
<evidence type="ECO:0000256" key="6">
    <source>
        <dbReference type="HAMAP-Rule" id="MF_00074"/>
    </source>
</evidence>
<gene>
    <name evidence="6 7" type="primary">rsmG</name>
    <name evidence="7" type="ORF">So717_11060</name>
</gene>
<dbReference type="EC" id="2.1.1.170" evidence="6"/>
<accession>A0A640VM93</accession>
<dbReference type="Pfam" id="PF02527">
    <property type="entry name" value="GidB"/>
    <property type="match status" value="1"/>
</dbReference>
<comment type="caution">
    <text evidence="7">The sequence shown here is derived from an EMBL/GenBank/DDBJ whole genome shotgun (WGS) entry which is preliminary data.</text>
</comment>
<evidence type="ECO:0000313" key="8">
    <source>
        <dbReference type="Proteomes" id="UP000436522"/>
    </source>
</evidence>
<feature type="binding site" evidence="6">
    <location>
        <begin position="118"/>
        <end position="119"/>
    </location>
    <ligand>
        <name>S-adenosyl-L-methionine</name>
        <dbReference type="ChEBI" id="CHEBI:59789"/>
    </ligand>
</feature>
<dbReference type="PANTHER" id="PTHR31760:SF0">
    <property type="entry name" value="S-ADENOSYL-L-METHIONINE-DEPENDENT METHYLTRANSFERASES SUPERFAMILY PROTEIN"/>
    <property type="match status" value="1"/>
</dbReference>
<feature type="binding site" evidence="6">
    <location>
        <position position="69"/>
    </location>
    <ligand>
        <name>S-adenosyl-L-methionine</name>
        <dbReference type="ChEBI" id="CHEBI:59789"/>
    </ligand>
</feature>
<reference evidence="7 8" key="1">
    <citation type="submission" date="2019-12" db="EMBL/GenBank/DDBJ databases">
        <title>Roseobacter cerasinus sp. nov., isolated from seawater around aquaculture.</title>
        <authorList>
            <person name="Muramatsu S."/>
            <person name="Takabe Y."/>
            <person name="Mori K."/>
            <person name="Takaichi S."/>
            <person name="Hanada S."/>
        </authorList>
    </citation>
    <scope>NUCLEOTIDE SEQUENCE [LARGE SCALE GENOMIC DNA]</scope>
    <source>
        <strain evidence="7 8">AI77</strain>
    </source>
</reference>
<keyword evidence="3 6" id="KW-0489">Methyltransferase</keyword>
<keyword evidence="2 6" id="KW-0698">rRNA processing</keyword>
<evidence type="ECO:0000313" key="7">
    <source>
        <dbReference type="EMBL" id="GFE49353.1"/>
    </source>
</evidence>
<protein>
    <recommendedName>
        <fullName evidence="6">Ribosomal RNA small subunit methyltransferase G</fullName>
        <ecNumber evidence="6">2.1.1.170</ecNumber>
    </recommendedName>
    <alternativeName>
        <fullName evidence="6">16S rRNA 7-methylguanosine methyltransferase</fullName>
        <shortName evidence="6">16S rRNA m7G methyltransferase</shortName>
    </alternativeName>
</protein>
<keyword evidence="1 6" id="KW-0963">Cytoplasm</keyword>
<sequence>MIDLNVSRETLDRLTTYHDLIQKWSPKINLVSKSSILDLWNRHISDSTQVYRLSPHVNHWVDMGSGGGLPGLVVAILAKEDHPETQVTLIESDARKSVFLRTVIRELDLNAVVSTARIEELEPQQADVLSARALADLSRLLSFAERHLSQDGTALFYKGETWPKEVQTARESWSFDLVAHTSKTHEKGAILEVRDIQRV</sequence>